<dbReference type="InterPro" id="IPR012341">
    <property type="entry name" value="6hp_glycosidase-like_sf"/>
</dbReference>
<dbReference type="Pfam" id="PF25816">
    <property type="entry name" value="RamC_N"/>
    <property type="match status" value="1"/>
</dbReference>
<keyword evidence="4" id="KW-1185">Reference proteome</keyword>
<evidence type="ECO:0000256" key="1">
    <source>
        <dbReference type="SAM" id="MobiDB-lite"/>
    </source>
</evidence>
<dbReference type="SMART" id="SM01260">
    <property type="entry name" value="LANC_like"/>
    <property type="match status" value="1"/>
</dbReference>
<dbReference type="RefSeq" id="WP_155440023.1">
    <property type="nucleotide sequence ID" value="NZ_WNLA01000011.1"/>
</dbReference>
<dbReference type="PROSITE" id="PS50011">
    <property type="entry name" value="PROTEIN_KINASE_DOM"/>
    <property type="match status" value="1"/>
</dbReference>
<dbReference type="GO" id="GO:0004672">
    <property type="term" value="F:protein kinase activity"/>
    <property type="evidence" value="ECO:0007669"/>
    <property type="project" value="InterPro"/>
</dbReference>
<protein>
    <submittedName>
        <fullName evidence="3">Membrane translocator</fullName>
    </submittedName>
</protein>
<evidence type="ECO:0000313" key="4">
    <source>
        <dbReference type="Proteomes" id="UP000484015"/>
    </source>
</evidence>
<organism evidence="3 4">
    <name type="scientific">Pseudoduganella ginsengisoli</name>
    <dbReference type="NCBI Taxonomy" id="1462440"/>
    <lineage>
        <taxon>Bacteria</taxon>
        <taxon>Pseudomonadati</taxon>
        <taxon>Pseudomonadota</taxon>
        <taxon>Betaproteobacteria</taxon>
        <taxon>Burkholderiales</taxon>
        <taxon>Oxalobacteraceae</taxon>
        <taxon>Telluria group</taxon>
        <taxon>Pseudoduganella</taxon>
    </lineage>
</organism>
<dbReference type="GO" id="GO:0031179">
    <property type="term" value="P:peptide modification"/>
    <property type="evidence" value="ECO:0007669"/>
    <property type="project" value="InterPro"/>
</dbReference>
<dbReference type="SUPFAM" id="SSF158745">
    <property type="entry name" value="LanC-like"/>
    <property type="match status" value="1"/>
</dbReference>
<evidence type="ECO:0000259" key="2">
    <source>
        <dbReference type="PROSITE" id="PS50011"/>
    </source>
</evidence>
<gene>
    <name evidence="3" type="ORF">GM668_16290</name>
</gene>
<dbReference type="AlphaFoldDB" id="A0A6L6Q3K5"/>
<reference evidence="3 4" key="1">
    <citation type="submission" date="2019-11" db="EMBL/GenBank/DDBJ databases">
        <title>Type strains purchased from KCTC, JCM and DSMZ.</title>
        <authorList>
            <person name="Lu H."/>
        </authorList>
    </citation>
    <scope>NUCLEOTIDE SEQUENCE [LARGE SCALE GENOMIC DNA]</scope>
    <source>
        <strain evidence="3 4">KCTC 42409</strain>
    </source>
</reference>
<dbReference type="Pfam" id="PF00069">
    <property type="entry name" value="Pkinase"/>
    <property type="match status" value="1"/>
</dbReference>
<dbReference type="EMBL" id="WNLA01000011">
    <property type="protein sequence ID" value="MTW03642.1"/>
    <property type="molecule type" value="Genomic_DNA"/>
</dbReference>
<accession>A0A6L6Q3K5</accession>
<dbReference type="SUPFAM" id="SSF56112">
    <property type="entry name" value="Protein kinase-like (PK-like)"/>
    <property type="match status" value="1"/>
</dbReference>
<dbReference type="SMART" id="SM00220">
    <property type="entry name" value="S_TKc"/>
    <property type="match status" value="1"/>
</dbReference>
<evidence type="ECO:0000313" key="3">
    <source>
        <dbReference type="EMBL" id="MTW03642.1"/>
    </source>
</evidence>
<dbReference type="InterPro" id="IPR011009">
    <property type="entry name" value="Kinase-like_dom_sf"/>
</dbReference>
<dbReference type="GO" id="GO:0005975">
    <property type="term" value="P:carbohydrate metabolic process"/>
    <property type="evidence" value="ECO:0007669"/>
    <property type="project" value="InterPro"/>
</dbReference>
<comment type="caution">
    <text evidence="3">The sequence shown here is derived from an EMBL/GenBank/DDBJ whole genome shotgun (WGS) entry which is preliminary data.</text>
</comment>
<dbReference type="InterPro" id="IPR053524">
    <property type="entry name" value="Aerial_hyphae_peptide-synth"/>
</dbReference>
<dbReference type="InterPro" id="IPR058053">
    <property type="entry name" value="RamC_C"/>
</dbReference>
<dbReference type="InterPro" id="IPR007822">
    <property type="entry name" value="LANC-like"/>
</dbReference>
<dbReference type="OrthoDB" id="1492512at2"/>
<dbReference type="InterPro" id="IPR057929">
    <property type="entry name" value="RamC_N"/>
</dbReference>
<feature type="region of interest" description="Disordered" evidence="1">
    <location>
        <begin position="1"/>
        <end position="21"/>
    </location>
</feature>
<dbReference type="Pfam" id="PF05147">
    <property type="entry name" value="LANC_like"/>
    <property type="match status" value="1"/>
</dbReference>
<dbReference type="Gene3D" id="1.10.510.10">
    <property type="entry name" value="Transferase(Phosphotransferase) domain 1"/>
    <property type="match status" value="1"/>
</dbReference>
<name>A0A6L6Q3K5_9BURK</name>
<dbReference type="Proteomes" id="UP000484015">
    <property type="component" value="Unassembled WGS sequence"/>
</dbReference>
<proteinExistence type="predicted"/>
<dbReference type="Gene3D" id="1.50.10.10">
    <property type="match status" value="1"/>
</dbReference>
<sequence length="900" mass="99010">MNAPANTMHLAPAASGAEPPIDPHIYQPQSAYVPSREYHDCATALMPGMWRLHVGSFWTQLIGPGSRHPVQGWKIHISATPSSAKRILSKVMPVCLAHHVEFKFASDEKILRQLLSKICGRQSSGKFITIYPHSEAMFRQLLEELYPLLKDETGPYVLSDRRYLDSQVLHYRYGGFTALPEMDVKGTVKLCILDEHYQYMEDIRAPQFRLPSFVNDALAPAAPAARNGDTRKTAIFGGEYRIKGVIKHSNAGGVYLGEQIETGEPVIIKEARPFIGIDKHGVDNICRLRKEHRMLSKIAGEGIAPKAYKLFQEWQHVFYAQEMVPGKTLRQWTVANNPLIHSHADAEKVRVWRGQVLHIAARLIDMVAILHRHNIVFGDLSANNLIIDADTLALNLIDFEGAFEPGVDAPTNMFTPGYGRMSRMERDHISFADDYYALGNMLLALVAPNPTVNQINEDFARAYFEDVRIASGLPQAYGDCMQHLLTRADADLAQCAAMLRAVELPAVAGWSLEQLAAEPDIEFCSVMLKQIFDYNQNVMDVSQSARMLPSGPKMNNPLAPDRGMLGVAYAWHKVRGGIPPEFRAWIERHWQPSAASPGMSNGLAGSAWILSELGMDKQAQAAMQAAGMHRHLFGNMSLGFGASGYGMANLYFWERTRDPAYLVQARKIADILCDTAITHEHGVAWEDPYASQGAAVGLQQGASGIALFLLYAWCATREARYLETGERGLAFDLACGREVGGSLGFPRRSGAGSSILLPYLAEGSAGVGCVVLRYYAVTGNHRYRDIAVRIKAAVAQKYTVVPGLHDGLAGLGAFLLDAAEFLDDKHCQALAHRVAQGIKLFRIERDGGCIFPGLDEGKLITDYAEGSAGIALFLHRLLHGGGSFDFMLDSLLAAGVREGQ</sequence>
<dbReference type="CDD" id="cd04791">
    <property type="entry name" value="LanC_SerThrkinase"/>
    <property type="match status" value="1"/>
</dbReference>
<dbReference type="GO" id="GO:0005524">
    <property type="term" value="F:ATP binding"/>
    <property type="evidence" value="ECO:0007669"/>
    <property type="project" value="InterPro"/>
</dbReference>
<feature type="domain" description="Protein kinase" evidence="2">
    <location>
        <begin position="240"/>
        <end position="507"/>
    </location>
</feature>
<dbReference type="NCBIfam" id="NF038151">
    <property type="entry name" value="lanthi_synth_III"/>
    <property type="match status" value="1"/>
</dbReference>
<dbReference type="InterPro" id="IPR000719">
    <property type="entry name" value="Prot_kinase_dom"/>
</dbReference>